<dbReference type="EMBL" id="ABOX02000050">
    <property type="protein sequence ID" value="EEF58098.1"/>
    <property type="molecule type" value="Genomic_DNA"/>
</dbReference>
<evidence type="ECO:0000313" key="2">
    <source>
        <dbReference type="Proteomes" id="UP000003688"/>
    </source>
</evidence>
<name>B9XQ01_PEDPL</name>
<proteinExistence type="predicted"/>
<dbReference type="Proteomes" id="UP000003688">
    <property type="component" value="Unassembled WGS sequence"/>
</dbReference>
<dbReference type="AlphaFoldDB" id="B9XQ01"/>
<sequence>MNTIVPLISSGVAGPLGVLHLPRLWLKASLEACGKLAPGYPGAGKGYDQMVIDGIGLNRDAVLKFIKTSKPTYPQFEAWVKQNATKLDKASIENLNAAIRGYHHDDDTRKCILHANGLSDDASASKDAVNLNNLDDWKEFHEAVLK</sequence>
<organism evidence="1 2">
    <name type="scientific">Pedosphaera parvula (strain Ellin514)</name>
    <dbReference type="NCBI Taxonomy" id="320771"/>
    <lineage>
        <taxon>Bacteria</taxon>
        <taxon>Pseudomonadati</taxon>
        <taxon>Verrucomicrobiota</taxon>
        <taxon>Pedosphaerae</taxon>
        <taxon>Pedosphaerales</taxon>
        <taxon>Pedosphaeraceae</taxon>
        <taxon>Pedosphaera</taxon>
    </lineage>
</organism>
<accession>B9XQ01</accession>
<keyword evidence="2" id="KW-1185">Reference proteome</keyword>
<reference evidence="1 2" key="1">
    <citation type="journal article" date="2011" name="J. Bacteriol.">
        <title>Genome sequence of 'Pedosphaera parvula' Ellin514, an aerobic Verrucomicrobial isolate from pasture soil.</title>
        <authorList>
            <person name="Kant R."/>
            <person name="van Passel M.W."/>
            <person name="Sangwan P."/>
            <person name="Palva A."/>
            <person name="Lucas S."/>
            <person name="Copeland A."/>
            <person name="Lapidus A."/>
            <person name="Glavina Del Rio T."/>
            <person name="Dalin E."/>
            <person name="Tice H."/>
            <person name="Bruce D."/>
            <person name="Goodwin L."/>
            <person name="Pitluck S."/>
            <person name="Chertkov O."/>
            <person name="Larimer F.W."/>
            <person name="Land M.L."/>
            <person name="Hauser L."/>
            <person name="Brettin T.S."/>
            <person name="Detter J.C."/>
            <person name="Han S."/>
            <person name="de Vos W.M."/>
            <person name="Janssen P.H."/>
            <person name="Smidt H."/>
        </authorList>
    </citation>
    <scope>NUCLEOTIDE SEQUENCE [LARGE SCALE GENOMIC DNA]</scope>
    <source>
        <strain evidence="1 2">Ellin514</strain>
    </source>
</reference>
<dbReference type="OrthoDB" id="191133at2"/>
<dbReference type="STRING" id="320771.Cflav_PD1337"/>
<gene>
    <name evidence="1" type="ORF">Cflav_PD1337</name>
</gene>
<evidence type="ECO:0008006" key="3">
    <source>
        <dbReference type="Google" id="ProtNLM"/>
    </source>
</evidence>
<evidence type="ECO:0000313" key="1">
    <source>
        <dbReference type="EMBL" id="EEF58098.1"/>
    </source>
</evidence>
<protein>
    <recommendedName>
        <fullName evidence="3">DUF5069 domain-containing protein</fullName>
    </recommendedName>
</protein>
<dbReference type="RefSeq" id="WP_007417887.1">
    <property type="nucleotide sequence ID" value="NZ_ABOX02000050.1"/>
</dbReference>
<comment type="caution">
    <text evidence="1">The sequence shown here is derived from an EMBL/GenBank/DDBJ whole genome shotgun (WGS) entry which is preliminary data.</text>
</comment>